<accession>A0A2A7MJ54</accession>
<evidence type="ECO:0000313" key="2">
    <source>
        <dbReference type="EMBL" id="PEG31351.1"/>
    </source>
</evidence>
<dbReference type="EMBL" id="PDCJ01000001">
    <property type="protein sequence ID" value="PEG31351.1"/>
    <property type="molecule type" value="Genomic_DNA"/>
</dbReference>
<keyword evidence="3" id="KW-1185">Reference proteome</keyword>
<evidence type="ECO:0000313" key="3">
    <source>
        <dbReference type="Proteomes" id="UP000220840"/>
    </source>
</evidence>
<organism evidence="2 3">
    <name type="scientific">Clostridium neonatale</name>
    <dbReference type="NCBI Taxonomy" id="137838"/>
    <lineage>
        <taxon>Bacteria</taxon>
        <taxon>Bacillati</taxon>
        <taxon>Bacillota</taxon>
        <taxon>Clostridia</taxon>
        <taxon>Eubacteriales</taxon>
        <taxon>Clostridiaceae</taxon>
        <taxon>Clostridium</taxon>
    </lineage>
</organism>
<dbReference type="STRING" id="137838.GCA_001458595_02764"/>
<dbReference type="GeneID" id="68877789"/>
<protein>
    <submittedName>
        <fullName evidence="2">YkgJ family cysteine cluster protein</fullName>
    </submittedName>
</protein>
<dbReference type="RefSeq" id="WP_058295511.1">
    <property type="nucleotide sequence ID" value="NZ_CAKJVD010000050.1"/>
</dbReference>
<dbReference type="Proteomes" id="UP000220840">
    <property type="component" value="Unassembled WGS sequence"/>
</dbReference>
<reference evidence="2 3" key="1">
    <citation type="submission" date="2017-10" db="EMBL/GenBank/DDBJ databases">
        <title>Effective Description of Clostridium neonatale sp. nov. linked to necrotizing enterocolitis in neonates and a clarification of species assignable to the genus Clostridium (Prazmowski 1880) emend. Lawson and Rainey 2016.</title>
        <authorList>
            <person name="Bernard K."/>
            <person name="Burdz T."/>
            <person name="Wiebe D."/>
            <person name="Balcewich B."/>
            <person name="Alfa M."/>
            <person name="Bernier A.-M."/>
        </authorList>
    </citation>
    <scope>NUCLEOTIDE SEQUENCE [LARGE SCALE GENOMIC DNA]</scope>
    <source>
        <strain evidence="2 3">LCDC99A005</strain>
    </source>
</reference>
<proteinExistence type="predicted"/>
<dbReference type="AlphaFoldDB" id="A0A2A7MJ54"/>
<dbReference type="InterPro" id="IPR005358">
    <property type="entry name" value="Puta_zinc/iron-chelating_dom"/>
</dbReference>
<name>A0A2A7MJ54_9CLOT</name>
<dbReference type="Pfam" id="PF03692">
    <property type="entry name" value="CxxCxxCC"/>
    <property type="match status" value="1"/>
</dbReference>
<dbReference type="EMBL" id="CAMTCP010000257">
    <property type="protein sequence ID" value="CAI3658271.1"/>
    <property type="molecule type" value="Genomic_DNA"/>
</dbReference>
<evidence type="ECO:0000313" key="1">
    <source>
        <dbReference type="EMBL" id="CAI3658271.1"/>
    </source>
</evidence>
<comment type="caution">
    <text evidence="2">The sequence shown here is derived from an EMBL/GenBank/DDBJ whole genome shotgun (WGS) entry which is preliminary data.</text>
</comment>
<dbReference type="Proteomes" id="UP001189143">
    <property type="component" value="Unassembled WGS sequence"/>
</dbReference>
<dbReference type="OrthoDB" id="9810361at2"/>
<sequence>MIEPSRIKDEFKKVEKENHRFRTYLKIHADEDELDEQFLELHNELFKNYDCNKCRNCCREYVMTFEESDINSVAKELKITKDEVINKYIKITGNGYESKDKICCFLNEKDGTCKIENCKPEGCREYPFTNKPERLFSLLSIIESASVCPVVFEMLERLKKIYRFR</sequence>
<gene>
    <name evidence="1" type="ORF">CNEO2_580014</name>
    <name evidence="2" type="ORF">CQ394_06480</name>
</gene>
<reference evidence="1" key="2">
    <citation type="submission" date="2022-10" db="EMBL/GenBank/DDBJ databases">
        <authorList>
            <person name="Aires J."/>
            <person name="Mesa V."/>
        </authorList>
    </citation>
    <scope>NUCLEOTIDE SEQUENCE</scope>
    <source>
        <strain evidence="1">Clostridium neonatale JD116</strain>
    </source>
</reference>